<feature type="domain" description="Helicase ATP-binding" evidence="2">
    <location>
        <begin position="8"/>
        <end position="151"/>
    </location>
</feature>
<reference evidence="4" key="1">
    <citation type="submission" date="2020-04" db="EMBL/GenBank/DDBJ databases">
        <authorList>
            <person name="Chiriac C."/>
            <person name="Salcher M."/>
            <person name="Ghai R."/>
            <person name="Kavagutti S V."/>
        </authorList>
    </citation>
    <scope>NUCLEOTIDE SEQUENCE</scope>
</reference>
<dbReference type="GO" id="GO:0005524">
    <property type="term" value="F:ATP binding"/>
    <property type="evidence" value="ECO:0007669"/>
    <property type="project" value="InterPro"/>
</dbReference>
<evidence type="ECO:0000259" key="3">
    <source>
        <dbReference type="PROSITE" id="PS51194"/>
    </source>
</evidence>
<dbReference type="SMART" id="SM00490">
    <property type="entry name" value="HELICc"/>
    <property type="match status" value="1"/>
</dbReference>
<dbReference type="EMBL" id="LR796351">
    <property type="protein sequence ID" value="CAB4139632.1"/>
    <property type="molecule type" value="Genomic_DNA"/>
</dbReference>
<dbReference type="Gene3D" id="3.40.50.10810">
    <property type="entry name" value="Tandem AAA-ATPase domain"/>
    <property type="match status" value="1"/>
</dbReference>
<dbReference type="InterPro" id="IPR001650">
    <property type="entry name" value="Helicase_C-like"/>
</dbReference>
<gene>
    <name evidence="4" type="ORF">UFOVP338_66</name>
</gene>
<dbReference type="Pfam" id="PF00271">
    <property type="entry name" value="Helicase_C"/>
    <property type="match status" value="1"/>
</dbReference>
<keyword evidence="1" id="KW-0378">Hydrolase</keyword>
<dbReference type="InterPro" id="IPR049730">
    <property type="entry name" value="SNF2/RAD54-like_C"/>
</dbReference>
<proteinExistence type="predicted"/>
<evidence type="ECO:0000313" key="4">
    <source>
        <dbReference type="EMBL" id="CAB4139632.1"/>
    </source>
</evidence>
<dbReference type="Pfam" id="PF00176">
    <property type="entry name" value="SNF2-rel_dom"/>
    <property type="match status" value="1"/>
</dbReference>
<evidence type="ECO:0000256" key="1">
    <source>
        <dbReference type="ARBA" id="ARBA00022801"/>
    </source>
</evidence>
<evidence type="ECO:0000259" key="2">
    <source>
        <dbReference type="PROSITE" id="PS51192"/>
    </source>
</evidence>
<dbReference type="InterPro" id="IPR000330">
    <property type="entry name" value="SNF2_N"/>
</dbReference>
<dbReference type="PROSITE" id="PS51192">
    <property type="entry name" value="HELICASE_ATP_BIND_1"/>
    <property type="match status" value="1"/>
</dbReference>
<dbReference type="InterPro" id="IPR014001">
    <property type="entry name" value="Helicase_ATP-bd"/>
</dbReference>
<sequence>MIHQLRLVEAFKRLKVGYLKGDMGTGKTLAMLAVAEQKKGKYLRIVWVAPCSTIQGLKEQINEHSTGFDIRFFSYEAIQSSNKAYSLFCYAIEDAFLVLDEAHFLKNRNAKRTKRIQMVASLAKYRFAMSGTPMGLDLYDYFSQLMILSDEIWGYSTWRAFETFHIQRKHVAGSFGKREVMKTVGSYELIQRLKPYLYEFRKNELLKFLPPKKYSIIKHKTDTATNIAYDDTKKEILDKYAEYGLFQNAVYMLITALHQVIGLDDSRIALLDGIVDKLEGKVIVWCKYRAEIDLIVELTKHSSMVIDGRTNHIERHNIIKKFKKGNTKILITNQACGGVGLNLQFCSKQIFYNQSWCSIQREQAEDRIHRIGQNADDCQYIDIVGNLPIEQMLHACLNRKLNLKSFVNEIIGKNAKLSKEDIIERFGKII</sequence>
<dbReference type="InterPro" id="IPR027417">
    <property type="entry name" value="P-loop_NTPase"/>
</dbReference>
<dbReference type="GO" id="GO:0016787">
    <property type="term" value="F:hydrolase activity"/>
    <property type="evidence" value="ECO:0007669"/>
    <property type="project" value="UniProtKB-KW"/>
</dbReference>
<name>A0A6J5M0F3_9CAUD</name>
<dbReference type="SUPFAM" id="SSF52540">
    <property type="entry name" value="P-loop containing nucleoside triphosphate hydrolases"/>
    <property type="match status" value="2"/>
</dbReference>
<dbReference type="Gene3D" id="3.40.50.300">
    <property type="entry name" value="P-loop containing nucleotide triphosphate hydrolases"/>
    <property type="match status" value="1"/>
</dbReference>
<accession>A0A6J5M0F3</accession>
<dbReference type="CDD" id="cd18793">
    <property type="entry name" value="SF2_C_SNF"/>
    <property type="match status" value="1"/>
</dbReference>
<organism evidence="4">
    <name type="scientific">uncultured Caudovirales phage</name>
    <dbReference type="NCBI Taxonomy" id="2100421"/>
    <lineage>
        <taxon>Viruses</taxon>
        <taxon>Duplodnaviria</taxon>
        <taxon>Heunggongvirae</taxon>
        <taxon>Uroviricota</taxon>
        <taxon>Caudoviricetes</taxon>
        <taxon>Peduoviridae</taxon>
        <taxon>Maltschvirus</taxon>
        <taxon>Maltschvirus maltsch</taxon>
    </lineage>
</organism>
<protein>
    <submittedName>
        <fullName evidence="4">DEXDc domain containing protein</fullName>
    </submittedName>
</protein>
<feature type="domain" description="Helicase C-terminal" evidence="3">
    <location>
        <begin position="270"/>
        <end position="418"/>
    </location>
</feature>
<dbReference type="PANTHER" id="PTHR10799">
    <property type="entry name" value="SNF2/RAD54 HELICASE FAMILY"/>
    <property type="match status" value="1"/>
</dbReference>
<dbReference type="InterPro" id="IPR038718">
    <property type="entry name" value="SNF2-like_sf"/>
</dbReference>
<dbReference type="PROSITE" id="PS51194">
    <property type="entry name" value="HELICASE_CTER"/>
    <property type="match status" value="1"/>
</dbReference>